<evidence type="ECO:0000256" key="4">
    <source>
        <dbReference type="ARBA" id="ARBA00024746"/>
    </source>
</evidence>
<evidence type="ECO:0000313" key="10">
    <source>
        <dbReference type="Proteomes" id="UP000248395"/>
    </source>
</evidence>
<organism evidence="9 10">
    <name type="scientific">Aquitalea magnusonii</name>
    <dbReference type="NCBI Taxonomy" id="332411"/>
    <lineage>
        <taxon>Bacteria</taxon>
        <taxon>Pseudomonadati</taxon>
        <taxon>Pseudomonadota</taxon>
        <taxon>Betaproteobacteria</taxon>
        <taxon>Neisseriales</taxon>
        <taxon>Chromobacteriaceae</taxon>
        <taxon>Aquitalea</taxon>
    </lineage>
</organism>
<comment type="function">
    <text evidence="4 5">Required for flagellar hook formation. May act as a scaffolding protein.</text>
</comment>
<dbReference type="GO" id="GO:0044781">
    <property type="term" value="P:bacterial-type flagellum organization"/>
    <property type="evidence" value="ECO:0007669"/>
    <property type="project" value="UniProtKB-UniRule"/>
</dbReference>
<feature type="compositionally biased region" description="Polar residues" evidence="6">
    <location>
        <begin position="1"/>
        <end position="11"/>
    </location>
</feature>
<feature type="domain" description="FlgD Tudor-like" evidence="8">
    <location>
        <begin position="96"/>
        <end position="230"/>
    </location>
</feature>
<evidence type="ECO:0000256" key="2">
    <source>
        <dbReference type="ARBA" id="ARBA00016013"/>
    </source>
</evidence>
<dbReference type="EMBL" id="QJKC01000011">
    <property type="protein sequence ID" value="PXX45648.1"/>
    <property type="molecule type" value="Genomic_DNA"/>
</dbReference>
<dbReference type="Pfam" id="PF13861">
    <property type="entry name" value="FLgD_tudor"/>
    <property type="match status" value="1"/>
</dbReference>
<feature type="region of interest" description="Disordered" evidence="6">
    <location>
        <begin position="1"/>
        <end position="36"/>
    </location>
</feature>
<comment type="caution">
    <text evidence="9">The sequence shown here is derived from an EMBL/GenBank/DDBJ whole genome shotgun (WGS) entry which is preliminary data.</text>
</comment>
<feature type="domain" description="FlgD/Vpr Ig-like" evidence="7">
    <location>
        <begin position="113"/>
        <end position="190"/>
    </location>
</feature>
<dbReference type="Pfam" id="PF03963">
    <property type="entry name" value="FlgD"/>
    <property type="match status" value="1"/>
</dbReference>
<dbReference type="Gene3D" id="2.30.30.910">
    <property type="match status" value="1"/>
</dbReference>
<keyword evidence="9" id="KW-0282">Flagellum</keyword>
<evidence type="ECO:0000256" key="3">
    <source>
        <dbReference type="ARBA" id="ARBA00022795"/>
    </source>
</evidence>
<dbReference type="Proteomes" id="UP000248395">
    <property type="component" value="Unassembled WGS sequence"/>
</dbReference>
<gene>
    <name evidence="9" type="ORF">DFR38_11139</name>
</gene>
<dbReference type="OrthoDB" id="9785233at2"/>
<dbReference type="InterPro" id="IPR025965">
    <property type="entry name" value="FlgD/Vpr_Ig-like"/>
</dbReference>
<proteinExistence type="inferred from homology"/>
<evidence type="ECO:0000256" key="1">
    <source>
        <dbReference type="ARBA" id="ARBA00010577"/>
    </source>
</evidence>
<dbReference type="Gene3D" id="2.60.40.4070">
    <property type="match status" value="1"/>
</dbReference>
<keyword evidence="3 5" id="KW-1005">Bacterial flagellum biogenesis</keyword>
<dbReference type="Pfam" id="PF13860">
    <property type="entry name" value="FlgD_ig"/>
    <property type="match status" value="1"/>
</dbReference>
<evidence type="ECO:0000313" key="9">
    <source>
        <dbReference type="EMBL" id="PXX45648.1"/>
    </source>
</evidence>
<dbReference type="RefSeq" id="WP_082693428.1">
    <property type="nucleotide sequence ID" value="NZ_LNQU01000044.1"/>
</dbReference>
<protein>
    <recommendedName>
        <fullName evidence="2 5">Basal-body rod modification protein FlgD</fullName>
    </recommendedName>
</protein>
<keyword evidence="9" id="KW-0966">Cell projection</keyword>
<evidence type="ECO:0000256" key="5">
    <source>
        <dbReference type="RuleBase" id="RU362076"/>
    </source>
</evidence>
<reference evidence="9 10" key="1">
    <citation type="submission" date="2018-05" db="EMBL/GenBank/DDBJ databases">
        <title>Genomic Encyclopedia of Type Strains, Phase IV (KMG-IV): sequencing the most valuable type-strain genomes for metagenomic binning, comparative biology and taxonomic classification.</title>
        <authorList>
            <person name="Goeker M."/>
        </authorList>
    </citation>
    <scope>NUCLEOTIDE SEQUENCE [LARGE SCALE GENOMIC DNA]</scope>
    <source>
        <strain evidence="9 10">DSM 25134</strain>
    </source>
</reference>
<dbReference type="AlphaFoldDB" id="A0A318JEQ4"/>
<name>A0A318JEQ4_9NEIS</name>
<dbReference type="InterPro" id="IPR025963">
    <property type="entry name" value="FLgD_Tudor"/>
</dbReference>
<dbReference type="InterPro" id="IPR005648">
    <property type="entry name" value="FlgD"/>
</dbReference>
<feature type="compositionally biased region" description="Low complexity" evidence="6">
    <location>
        <begin position="17"/>
        <end position="36"/>
    </location>
</feature>
<accession>A0A318JEQ4</accession>
<keyword evidence="9" id="KW-0969">Cilium</keyword>
<evidence type="ECO:0000259" key="7">
    <source>
        <dbReference type="Pfam" id="PF13860"/>
    </source>
</evidence>
<evidence type="ECO:0000259" key="8">
    <source>
        <dbReference type="Pfam" id="PF13861"/>
    </source>
</evidence>
<comment type="similarity">
    <text evidence="1 5">Belongs to the FlgD family.</text>
</comment>
<evidence type="ECO:0000256" key="6">
    <source>
        <dbReference type="SAM" id="MobiDB-lite"/>
    </source>
</evidence>
<sequence length="234" mass="23765">MTSSVNSSTNPYAMLNGSSSTSGSSTSSTNANTDTSAQGIQDRFLKLLVTQLQAQDPMNPMDNSQITSQMAQISQVSGMQTLNTAMQSLVQSQAANQSLMAATMIGKQALVPGNALSLTSGSNVQGAVNLSGAATDYTVSIADANGNVVDTLTVKSPSSGLNSFNWDGKDANGNQLPSGKYTFSAKATSASSTAVTATPYANQAVTAVSWASGTPQLIMKDGSSVGLASIAQLS</sequence>
<keyword evidence="10" id="KW-1185">Reference proteome</keyword>